<feature type="region of interest" description="Disordered" evidence="1">
    <location>
        <begin position="91"/>
        <end position="118"/>
    </location>
</feature>
<dbReference type="OrthoDB" id="9890262at2"/>
<evidence type="ECO:0000313" key="2">
    <source>
        <dbReference type="EMBL" id="TWT48037.1"/>
    </source>
</evidence>
<keyword evidence="3" id="KW-1185">Reference proteome</keyword>
<name>A0A5C5WC05_9BACT</name>
<evidence type="ECO:0000256" key="1">
    <source>
        <dbReference type="SAM" id="MobiDB-lite"/>
    </source>
</evidence>
<evidence type="ECO:0000313" key="3">
    <source>
        <dbReference type="Proteomes" id="UP000316598"/>
    </source>
</evidence>
<dbReference type="EMBL" id="SJPI01000004">
    <property type="protein sequence ID" value="TWT48037.1"/>
    <property type="molecule type" value="Genomic_DNA"/>
</dbReference>
<sequence length="118" mass="12751">MRLLSITLLSCLAIAGCQGEPTTLREEAELAQENLDDARQRAAELVAESEADAVEIVADARDAAEERILDAKRDANVIVADAQEELTEKLDELSEKRVVEPVPVDDSDQSPPPATSPK</sequence>
<accession>A0A5C5WC05</accession>
<dbReference type="PROSITE" id="PS51257">
    <property type="entry name" value="PROKAR_LIPOPROTEIN"/>
    <property type="match status" value="1"/>
</dbReference>
<proteinExistence type="predicted"/>
<organism evidence="2 3">
    <name type="scientific">Rubripirellula amarantea</name>
    <dbReference type="NCBI Taxonomy" id="2527999"/>
    <lineage>
        <taxon>Bacteria</taxon>
        <taxon>Pseudomonadati</taxon>
        <taxon>Planctomycetota</taxon>
        <taxon>Planctomycetia</taxon>
        <taxon>Pirellulales</taxon>
        <taxon>Pirellulaceae</taxon>
        <taxon>Rubripirellula</taxon>
    </lineage>
</organism>
<dbReference type="RefSeq" id="WP_146517452.1">
    <property type="nucleotide sequence ID" value="NZ_SJPI01000004.1"/>
</dbReference>
<dbReference type="Proteomes" id="UP000316598">
    <property type="component" value="Unassembled WGS sequence"/>
</dbReference>
<dbReference type="AlphaFoldDB" id="A0A5C5WC05"/>
<gene>
    <name evidence="2" type="ORF">Pla22_50370</name>
</gene>
<evidence type="ECO:0008006" key="4">
    <source>
        <dbReference type="Google" id="ProtNLM"/>
    </source>
</evidence>
<comment type="caution">
    <text evidence="2">The sequence shown here is derived from an EMBL/GenBank/DDBJ whole genome shotgun (WGS) entry which is preliminary data.</text>
</comment>
<protein>
    <recommendedName>
        <fullName evidence="4">Secreted protein</fullName>
    </recommendedName>
</protein>
<reference evidence="2 3" key="1">
    <citation type="submission" date="2019-02" db="EMBL/GenBank/DDBJ databases">
        <title>Deep-cultivation of Planctomycetes and their phenomic and genomic characterization uncovers novel biology.</title>
        <authorList>
            <person name="Wiegand S."/>
            <person name="Jogler M."/>
            <person name="Boedeker C."/>
            <person name="Pinto D."/>
            <person name="Vollmers J."/>
            <person name="Rivas-Marin E."/>
            <person name="Kohn T."/>
            <person name="Peeters S.H."/>
            <person name="Heuer A."/>
            <person name="Rast P."/>
            <person name="Oberbeckmann S."/>
            <person name="Bunk B."/>
            <person name="Jeske O."/>
            <person name="Meyerdierks A."/>
            <person name="Storesund J.E."/>
            <person name="Kallscheuer N."/>
            <person name="Luecker S."/>
            <person name="Lage O.M."/>
            <person name="Pohl T."/>
            <person name="Merkel B.J."/>
            <person name="Hornburger P."/>
            <person name="Mueller R.-W."/>
            <person name="Bruemmer F."/>
            <person name="Labrenz M."/>
            <person name="Spormann A.M."/>
            <person name="Op Den Camp H."/>
            <person name="Overmann J."/>
            <person name="Amann R."/>
            <person name="Jetten M.S.M."/>
            <person name="Mascher T."/>
            <person name="Medema M.H."/>
            <person name="Devos D.P."/>
            <person name="Kaster A.-K."/>
            <person name="Ovreas L."/>
            <person name="Rohde M."/>
            <person name="Galperin M.Y."/>
            <person name="Jogler C."/>
        </authorList>
    </citation>
    <scope>NUCLEOTIDE SEQUENCE [LARGE SCALE GENOMIC DNA]</scope>
    <source>
        <strain evidence="2 3">Pla22</strain>
    </source>
</reference>